<dbReference type="Gene3D" id="3.40.50.1820">
    <property type="entry name" value="alpha/beta hydrolase"/>
    <property type="match status" value="1"/>
</dbReference>
<keyword evidence="4" id="KW-1185">Reference proteome</keyword>
<comment type="caution">
    <text evidence="3">The sequence shown here is derived from an EMBL/GenBank/DDBJ whole genome shotgun (WGS) entry which is preliminary data.</text>
</comment>
<proteinExistence type="predicted"/>
<reference evidence="3" key="1">
    <citation type="journal article" date="2018" name="DNA Res.">
        <title>Multiple hybrid de novo genome assembly of finger millet, an orphan allotetraploid crop.</title>
        <authorList>
            <person name="Hatakeyama M."/>
            <person name="Aluri S."/>
            <person name="Balachadran M.T."/>
            <person name="Sivarajan S.R."/>
            <person name="Patrignani A."/>
            <person name="Gruter S."/>
            <person name="Poveda L."/>
            <person name="Shimizu-Inatsugi R."/>
            <person name="Baeten J."/>
            <person name="Francoijs K.J."/>
            <person name="Nataraja K.N."/>
            <person name="Reddy Y.A.N."/>
            <person name="Phadnis S."/>
            <person name="Ravikumar R.L."/>
            <person name="Schlapbach R."/>
            <person name="Sreeman S.M."/>
            <person name="Shimizu K.K."/>
        </authorList>
    </citation>
    <scope>NUCLEOTIDE SEQUENCE</scope>
</reference>
<dbReference type="InterPro" id="IPR033140">
    <property type="entry name" value="Lipase_GDXG_put_SER_AS"/>
</dbReference>
<feature type="domain" description="Alpha/beta hydrolase fold-3" evidence="2">
    <location>
        <begin position="82"/>
        <end position="292"/>
    </location>
</feature>
<organism evidence="3 4">
    <name type="scientific">Eleusine coracana subsp. coracana</name>
    <dbReference type="NCBI Taxonomy" id="191504"/>
    <lineage>
        <taxon>Eukaryota</taxon>
        <taxon>Viridiplantae</taxon>
        <taxon>Streptophyta</taxon>
        <taxon>Embryophyta</taxon>
        <taxon>Tracheophyta</taxon>
        <taxon>Spermatophyta</taxon>
        <taxon>Magnoliopsida</taxon>
        <taxon>Liliopsida</taxon>
        <taxon>Poales</taxon>
        <taxon>Poaceae</taxon>
        <taxon>PACMAD clade</taxon>
        <taxon>Chloridoideae</taxon>
        <taxon>Cynodonteae</taxon>
        <taxon>Eleusininae</taxon>
        <taxon>Eleusine</taxon>
    </lineage>
</organism>
<protein>
    <recommendedName>
        <fullName evidence="2">Alpha/beta hydrolase fold-3 domain-containing protein</fullName>
    </recommendedName>
</protein>
<dbReference type="SUPFAM" id="SSF53474">
    <property type="entry name" value="alpha/beta-Hydrolases"/>
    <property type="match status" value="1"/>
</dbReference>
<dbReference type="GO" id="GO:0016787">
    <property type="term" value="F:hydrolase activity"/>
    <property type="evidence" value="ECO:0007669"/>
    <property type="project" value="InterPro"/>
</dbReference>
<dbReference type="AlphaFoldDB" id="A0AAV5EZV9"/>
<feature type="active site" evidence="1">
    <location>
        <position position="166"/>
    </location>
</feature>
<dbReference type="InterPro" id="IPR013094">
    <property type="entry name" value="AB_hydrolase_3"/>
</dbReference>
<dbReference type="PANTHER" id="PTHR23024:SF442">
    <property type="entry name" value="OS07G0162400 PROTEIN"/>
    <property type="match status" value="1"/>
</dbReference>
<accession>A0AAV5EZV9</accession>
<sequence>MSSSADPEPYVVEDCRGVLQVLSDGSVRRSDAEPAFPVHVRDGDDGGVEWKDVVYDPAHGLGARLYRPKPTATDAVRAPLLAYFHGGGFCIGSCRWRVFHAWCLRLAAALPAVVVSFDYRLAPEHRLPAAQEDGARALAWLRGPARDDPWLAAAADLSRVFVAGDSAGGNIAHHATVAAPGDELRGCVLLMPAMVGEARTPSELECPPDSFLNRDLAERYLRLALPEGANRDHPAINLEAPPLDAAAVPPVLVVAAGKDILRDRNKQYAARMREWGKEVEYAEVPGEQHVFFLLDPWSKSADEVLRTVRRFVVDHMA</sequence>
<dbReference type="PANTHER" id="PTHR23024">
    <property type="entry name" value="ARYLACETAMIDE DEACETYLASE"/>
    <property type="match status" value="1"/>
</dbReference>
<dbReference type="Pfam" id="PF07859">
    <property type="entry name" value="Abhydrolase_3"/>
    <property type="match status" value="1"/>
</dbReference>
<name>A0AAV5EZV9_ELECO</name>
<evidence type="ECO:0000313" key="4">
    <source>
        <dbReference type="Proteomes" id="UP001054889"/>
    </source>
</evidence>
<reference evidence="3" key="2">
    <citation type="submission" date="2021-12" db="EMBL/GenBank/DDBJ databases">
        <title>Resequencing data analysis of finger millet.</title>
        <authorList>
            <person name="Hatakeyama M."/>
            <person name="Aluri S."/>
            <person name="Balachadran M.T."/>
            <person name="Sivarajan S.R."/>
            <person name="Poveda L."/>
            <person name="Shimizu-Inatsugi R."/>
            <person name="Schlapbach R."/>
            <person name="Sreeman S.M."/>
            <person name="Shimizu K.K."/>
        </authorList>
    </citation>
    <scope>NUCLEOTIDE SEQUENCE</scope>
</reference>
<evidence type="ECO:0000259" key="2">
    <source>
        <dbReference type="Pfam" id="PF07859"/>
    </source>
</evidence>
<dbReference type="Proteomes" id="UP001054889">
    <property type="component" value="Unassembled WGS sequence"/>
</dbReference>
<dbReference type="InterPro" id="IPR029058">
    <property type="entry name" value="AB_hydrolase_fold"/>
</dbReference>
<gene>
    <name evidence="3" type="primary">gb16159</name>
    <name evidence="3" type="ORF">PR202_gb16159</name>
</gene>
<dbReference type="PROSITE" id="PS01174">
    <property type="entry name" value="LIPASE_GDXG_SER"/>
    <property type="match status" value="1"/>
</dbReference>
<evidence type="ECO:0000313" key="3">
    <source>
        <dbReference type="EMBL" id="GJN28077.1"/>
    </source>
</evidence>
<dbReference type="InterPro" id="IPR050466">
    <property type="entry name" value="Carboxylest/Gibb_receptor"/>
</dbReference>
<evidence type="ECO:0000256" key="1">
    <source>
        <dbReference type="PROSITE-ProRule" id="PRU10038"/>
    </source>
</evidence>
<dbReference type="EMBL" id="BQKI01000080">
    <property type="protein sequence ID" value="GJN28077.1"/>
    <property type="molecule type" value="Genomic_DNA"/>
</dbReference>